<gene>
    <name evidence="4" type="ORF">C2R22_11325</name>
</gene>
<dbReference type="InterPro" id="IPR000182">
    <property type="entry name" value="GNAT_dom"/>
</dbReference>
<dbReference type="InterPro" id="IPR050832">
    <property type="entry name" value="Bact_Acetyltransf"/>
</dbReference>
<dbReference type="PANTHER" id="PTHR43877">
    <property type="entry name" value="AMINOALKYLPHOSPHONATE N-ACETYLTRANSFERASE-RELATED-RELATED"/>
    <property type="match status" value="1"/>
</dbReference>
<organism evidence="4 5">
    <name type="scientific">Salinigranum rubrum</name>
    <dbReference type="NCBI Taxonomy" id="755307"/>
    <lineage>
        <taxon>Archaea</taxon>
        <taxon>Methanobacteriati</taxon>
        <taxon>Methanobacteriota</taxon>
        <taxon>Stenosarchaea group</taxon>
        <taxon>Halobacteria</taxon>
        <taxon>Halobacteriales</taxon>
        <taxon>Haloferacaceae</taxon>
        <taxon>Salinigranum</taxon>
    </lineage>
</organism>
<dbReference type="AlphaFoldDB" id="A0A2I8VJR9"/>
<keyword evidence="5" id="KW-1185">Reference proteome</keyword>
<dbReference type="SUPFAM" id="SSF55729">
    <property type="entry name" value="Acyl-CoA N-acyltransferases (Nat)"/>
    <property type="match status" value="1"/>
</dbReference>
<dbReference type="OrthoDB" id="111868at2157"/>
<evidence type="ECO:0000256" key="1">
    <source>
        <dbReference type="ARBA" id="ARBA00022679"/>
    </source>
</evidence>
<proteinExistence type="predicted"/>
<dbReference type="KEGG" id="srub:C2R22_11325"/>
<evidence type="ECO:0000313" key="4">
    <source>
        <dbReference type="EMBL" id="AUV82166.1"/>
    </source>
</evidence>
<evidence type="ECO:0000313" key="5">
    <source>
        <dbReference type="Proteomes" id="UP000236584"/>
    </source>
</evidence>
<reference evidence="4 5" key="1">
    <citation type="submission" date="2018-01" db="EMBL/GenBank/DDBJ databases">
        <title>Complete genome sequence of Salinigranum rubrum GX10T, an extremely halophilic archaeon isolated from a marine solar saltern.</title>
        <authorList>
            <person name="Han S."/>
        </authorList>
    </citation>
    <scope>NUCLEOTIDE SEQUENCE [LARGE SCALE GENOMIC DNA]</scope>
    <source>
        <strain evidence="4 5">GX10</strain>
    </source>
</reference>
<dbReference type="InterPro" id="IPR016181">
    <property type="entry name" value="Acyl_CoA_acyltransferase"/>
</dbReference>
<dbReference type="GO" id="GO:0016747">
    <property type="term" value="F:acyltransferase activity, transferring groups other than amino-acyl groups"/>
    <property type="evidence" value="ECO:0007669"/>
    <property type="project" value="InterPro"/>
</dbReference>
<dbReference type="RefSeq" id="WP_103425855.1">
    <property type="nucleotide sequence ID" value="NZ_CP026309.1"/>
</dbReference>
<evidence type="ECO:0000256" key="2">
    <source>
        <dbReference type="ARBA" id="ARBA00023315"/>
    </source>
</evidence>
<dbReference type="CDD" id="cd04301">
    <property type="entry name" value="NAT_SF"/>
    <property type="match status" value="1"/>
</dbReference>
<protein>
    <submittedName>
        <fullName evidence="4">GNAT family N-acetyltransferase</fullName>
    </submittedName>
</protein>
<dbReference type="Proteomes" id="UP000236584">
    <property type="component" value="Chromosome"/>
</dbReference>
<dbReference type="EMBL" id="CP026309">
    <property type="protein sequence ID" value="AUV82166.1"/>
    <property type="molecule type" value="Genomic_DNA"/>
</dbReference>
<evidence type="ECO:0000259" key="3">
    <source>
        <dbReference type="PROSITE" id="PS51186"/>
    </source>
</evidence>
<name>A0A2I8VJR9_9EURY</name>
<dbReference type="PANTHER" id="PTHR43877:SF2">
    <property type="entry name" value="AMINOALKYLPHOSPHONATE N-ACETYLTRANSFERASE-RELATED"/>
    <property type="match status" value="1"/>
</dbReference>
<dbReference type="GeneID" id="35592690"/>
<accession>A0A2I8VJR9</accession>
<dbReference type="Pfam" id="PF13673">
    <property type="entry name" value="Acetyltransf_10"/>
    <property type="match status" value="1"/>
</dbReference>
<feature type="domain" description="N-acetyltransferase" evidence="3">
    <location>
        <begin position="7"/>
        <end position="148"/>
    </location>
</feature>
<sequence>MVERTSRVVRAGSTAELADALAVRRAVFVDEQDVPPELEVDEFDELGAATHFVAYDGSEAVGAARLRPSDEGRAKIERVAVLKTRRGEGIGGRLMDALEAEARERGFESLVLHAQTPVEGFYAERGYQSVGEVFEEAGIPHIEMVRDV</sequence>
<dbReference type="Gene3D" id="3.40.630.30">
    <property type="match status" value="1"/>
</dbReference>
<keyword evidence="1 4" id="KW-0808">Transferase</keyword>
<keyword evidence="2" id="KW-0012">Acyltransferase</keyword>
<dbReference type="PROSITE" id="PS51186">
    <property type="entry name" value="GNAT"/>
    <property type="match status" value="1"/>
</dbReference>